<evidence type="ECO:0000256" key="3">
    <source>
        <dbReference type="RuleBase" id="RU361214"/>
    </source>
</evidence>
<dbReference type="PANTHER" id="PTHR13430:SF4">
    <property type="entry name" value="AUTOPHAGY-RELATED PROTEIN 13"/>
    <property type="match status" value="1"/>
</dbReference>
<dbReference type="InterPro" id="IPR036570">
    <property type="entry name" value="HORMA_dom_sf"/>
</dbReference>
<evidence type="ECO:0000256" key="4">
    <source>
        <dbReference type="SAM" id="MobiDB-lite"/>
    </source>
</evidence>
<proteinExistence type="inferred from homology"/>
<feature type="compositionally biased region" description="Polar residues" evidence="4">
    <location>
        <begin position="892"/>
        <end position="906"/>
    </location>
</feature>
<sequence length="1260" mass="140764">MLPINSIPSKDNSIKPQKKNSSSPLPNLNHYNISHDFIYSDLAPTNSNIPPPNLSSDFSPHNASPQNFSQPQSLSNTLSNKFIPPTHNSNKFMPTSHSSKNIDHSLSPDFKDPSNKNSPLDHSNPSLHSSFNNNSILDSRSSINSKQPLPSNASPLKLAQFMFNKISQIIIESRVHKSFFSQNSLNPSVLPPHSIPSNNHAPFKLNYLFGISTYLYPAVNQDLYYWKKYLSLDSPSIPPLFISIYLDINTSPDNFVYFKDNNNFSTLINLQNINTSLDPDQLPNHHNTYRFILENWKIDFSNPSSTPPSDQPKIYKNSILFCKLIYSLVHLLPSTTFAKNLNSLNRNDFSFGYQIRKSPNSIFSSPQIKIQTSQFSPPINSYSFKPLQTSLGNFCVSVNYFSQCDFFIKPKPTNSPKPNDIFEIDDSFFTPTLSNQHNILYHPSSVPTGLSANTSLIPPINNSNNPSANSSSSNKYPPQFHNPYNFFPSHKNSAENNQILYSRSPNASTKPEDLFSGRFSPLPLSSPNNINSDSNNIHNTNTNNNNTYSSSFSNSFKNTNYACKPFSISRTSSINNSNSILPISPFKNPTSISSNKSESLTSNFDELRLKRLDNYNDHSSIDDSKSSNFINSSFNMPPPRSIPKRNVDFNRLSSNLSSSLGNPLLEKRVLSSQLSNKPRPLSTRIPSATNNIPDSTTHRAGISFEKKLSTSNSSNLSIEPKLVSSFQKRRINRYSSGDNPFRNDTNSPSLIASSNNPYQHSLYSNSALSKTSLNITPSGSFNIRDNNSSIENSNLNSNISYRGLFNKPNSNLSSSNNKDIANFIDLLDNKFSTPSFKKPNSQTISPHEDFLKSLSDLDIHTSPPSSPQNKLKHNHHTSNLSKLLKESYPNRPLSQKSEVDNANNRCENYPKANNSSKSNNQKFDDSSGNYYSINNASSLNPARNSLSRYPSFKNYSNDQSKYSNSYKHSSDYPIHNNRPSTTSSNFASHQSPIIGYSDPKSLSKKIAPSLNDDRYRYTNTSLRKSSNFDISSQNYINSNSYKNSLPTDISPLKNNSKSFKDISDSDSISISDIPNYAIRNTNANTSSSSSAKHLFDSTDYDNLSSSHLSSKQSKKSSIIADFGSVRAQLGLDKSALMFSGRDESDNQEYYSLPHTSDLPESKAENLPKKQPYFSKIFNISNRNLTGYDTSNTSNSTNLAGNRNGSGGSSRLFSNNAHRSSIEHSFSNIDFHDTDELESDSNILVFNMSNTSLSNRKNKRK</sequence>
<dbReference type="GO" id="GO:1990316">
    <property type="term" value="C:Atg1/ULK1 kinase complex"/>
    <property type="evidence" value="ECO:0007669"/>
    <property type="project" value="InterPro"/>
</dbReference>
<dbReference type="EMBL" id="LSSM01000102">
    <property type="protein sequence ID" value="OMJ30030.1"/>
    <property type="molecule type" value="Genomic_DNA"/>
</dbReference>
<dbReference type="GO" id="GO:0000423">
    <property type="term" value="P:mitophagy"/>
    <property type="evidence" value="ECO:0007669"/>
    <property type="project" value="TreeGrafter"/>
</dbReference>
<feature type="region of interest" description="Disordered" evidence="4">
    <location>
        <begin position="618"/>
        <end position="646"/>
    </location>
</feature>
<feature type="compositionally biased region" description="Polar residues" evidence="4">
    <location>
        <begin position="977"/>
        <end position="991"/>
    </location>
</feature>
<accession>A0A1R1YT29</accession>
<feature type="region of interest" description="Disordered" evidence="4">
    <location>
        <begin position="1188"/>
        <end position="1213"/>
    </location>
</feature>
<feature type="region of interest" description="Disordered" evidence="4">
    <location>
        <begin position="1"/>
        <end position="28"/>
    </location>
</feature>
<dbReference type="GO" id="GO:0005829">
    <property type="term" value="C:cytosol"/>
    <property type="evidence" value="ECO:0007669"/>
    <property type="project" value="TreeGrafter"/>
</dbReference>
<keyword evidence="7" id="KW-1185">Reference proteome</keyword>
<feature type="region of interest" description="Disordered" evidence="4">
    <location>
        <begin position="891"/>
        <end position="928"/>
    </location>
</feature>
<evidence type="ECO:0000256" key="1">
    <source>
        <dbReference type="ARBA" id="ARBA00005246"/>
    </source>
</evidence>
<dbReference type="Pfam" id="PF10033">
    <property type="entry name" value="ATG13"/>
    <property type="match status" value="1"/>
</dbReference>
<name>A0A1R1YT29_9FUNG</name>
<evidence type="ECO:0000313" key="6">
    <source>
        <dbReference type="EMBL" id="OMJ30030.1"/>
    </source>
</evidence>
<keyword evidence="2 3" id="KW-0072">Autophagy</keyword>
<comment type="caution">
    <text evidence="6">The sequence shown here is derived from an EMBL/GenBank/DDBJ whole genome shotgun (WGS) entry which is preliminary data.</text>
</comment>
<evidence type="ECO:0000259" key="5">
    <source>
        <dbReference type="Pfam" id="PF10033"/>
    </source>
</evidence>
<dbReference type="Proteomes" id="UP000187429">
    <property type="component" value="Unassembled WGS sequence"/>
</dbReference>
<comment type="similarity">
    <text evidence="1 3">Belongs to the ATG13 family. Fungi subfamily.</text>
</comment>
<evidence type="ECO:0000256" key="2">
    <source>
        <dbReference type="ARBA" id="ARBA00023006"/>
    </source>
</evidence>
<feature type="domain" description="Autophagy-related protein 13 N-terminal" evidence="5">
    <location>
        <begin position="162"/>
        <end position="406"/>
    </location>
</feature>
<feature type="compositionally biased region" description="Polar residues" evidence="4">
    <location>
        <begin position="48"/>
        <end position="99"/>
    </location>
</feature>
<evidence type="ECO:0000313" key="7">
    <source>
        <dbReference type="Proteomes" id="UP000187429"/>
    </source>
</evidence>
<dbReference type="GO" id="GO:0034727">
    <property type="term" value="P:piecemeal microautophagy of the nucleus"/>
    <property type="evidence" value="ECO:0007669"/>
    <property type="project" value="TreeGrafter"/>
</dbReference>
<reference evidence="7" key="1">
    <citation type="submission" date="2017-01" db="EMBL/GenBank/DDBJ databases">
        <authorList>
            <person name="Wang Y."/>
            <person name="White M."/>
            <person name="Kvist S."/>
            <person name="Moncalvo J.-M."/>
        </authorList>
    </citation>
    <scope>NUCLEOTIDE SEQUENCE [LARGE SCALE GENOMIC DNA]</scope>
    <source>
        <strain evidence="7">ID-206-W2</strain>
    </source>
</reference>
<dbReference type="GO" id="GO:0000407">
    <property type="term" value="C:phagophore assembly site"/>
    <property type="evidence" value="ECO:0007669"/>
    <property type="project" value="TreeGrafter"/>
</dbReference>
<feature type="region of interest" description="Disordered" evidence="4">
    <location>
        <begin position="733"/>
        <end position="753"/>
    </location>
</feature>
<feature type="compositionally biased region" description="Polar residues" evidence="4">
    <location>
        <begin position="684"/>
        <end position="695"/>
    </location>
</feature>
<organism evidence="6 7">
    <name type="scientific">Smittium culicis</name>
    <dbReference type="NCBI Taxonomy" id="133412"/>
    <lineage>
        <taxon>Eukaryota</taxon>
        <taxon>Fungi</taxon>
        <taxon>Fungi incertae sedis</taxon>
        <taxon>Zoopagomycota</taxon>
        <taxon>Kickxellomycotina</taxon>
        <taxon>Harpellomycetes</taxon>
        <taxon>Harpellales</taxon>
        <taxon>Legeriomycetaceae</taxon>
        <taxon>Smittium</taxon>
    </lineage>
</organism>
<feature type="compositionally biased region" description="Polar residues" evidence="4">
    <location>
        <begin position="1188"/>
        <end position="1199"/>
    </location>
</feature>
<protein>
    <recommendedName>
        <fullName evidence="3">Autophagy-related protein 13</fullName>
    </recommendedName>
</protein>
<gene>
    <name evidence="6" type="ORF">AYI69_g439</name>
</gene>
<dbReference type="OrthoDB" id="70161at2759"/>
<dbReference type="AlphaFoldDB" id="A0A1R1YT29"/>
<dbReference type="Gene3D" id="3.30.900.10">
    <property type="entry name" value="HORMA domain"/>
    <property type="match status" value="1"/>
</dbReference>
<dbReference type="InterPro" id="IPR018731">
    <property type="entry name" value="Atg13_N"/>
</dbReference>
<feature type="compositionally biased region" description="Polar residues" evidence="4">
    <location>
        <begin position="115"/>
        <end position="131"/>
    </location>
</feature>
<feature type="region of interest" description="Disordered" evidence="4">
    <location>
        <begin position="950"/>
        <end position="1002"/>
    </location>
</feature>
<feature type="region of interest" description="Disordered" evidence="4">
    <location>
        <begin position="856"/>
        <end position="879"/>
    </location>
</feature>
<feature type="compositionally biased region" description="Polar residues" evidence="4">
    <location>
        <begin position="950"/>
        <end position="967"/>
    </location>
</feature>
<dbReference type="PANTHER" id="PTHR13430">
    <property type="match status" value="1"/>
</dbReference>
<dbReference type="InterPro" id="IPR040182">
    <property type="entry name" value="ATG13"/>
</dbReference>
<feature type="region of interest" description="Disordered" evidence="4">
    <location>
        <begin position="672"/>
        <end position="699"/>
    </location>
</feature>
<dbReference type="GO" id="GO:0034497">
    <property type="term" value="P:protein localization to phagophore assembly site"/>
    <property type="evidence" value="ECO:0007669"/>
    <property type="project" value="TreeGrafter"/>
</dbReference>
<feature type="region of interest" description="Disordered" evidence="4">
    <location>
        <begin position="48"/>
        <end position="131"/>
    </location>
</feature>